<protein>
    <recommendedName>
        <fullName evidence="3">CheW-like domain-containing protein</fullName>
    </recommendedName>
</protein>
<organism evidence="1 2">
    <name type="scientific">Acinetobacter pollinis</name>
    <dbReference type="NCBI Taxonomy" id="2605270"/>
    <lineage>
        <taxon>Bacteria</taxon>
        <taxon>Pseudomonadati</taxon>
        <taxon>Pseudomonadota</taxon>
        <taxon>Gammaproteobacteria</taxon>
        <taxon>Moraxellales</taxon>
        <taxon>Moraxellaceae</taxon>
        <taxon>Acinetobacter</taxon>
    </lineage>
</organism>
<dbReference type="EMBL" id="VTDN01000011">
    <property type="protein sequence ID" value="MEB5477657.1"/>
    <property type="molecule type" value="Genomic_DNA"/>
</dbReference>
<evidence type="ECO:0000313" key="2">
    <source>
        <dbReference type="Proteomes" id="UP001339883"/>
    </source>
</evidence>
<evidence type="ECO:0000313" key="1">
    <source>
        <dbReference type="EMBL" id="MEB5477657.1"/>
    </source>
</evidence>
<reference evidence="1 2" key="1">
    <citation type="submission" date="2019-08" db="EMBL/GenBank/DDBJ databases">
        <title>Five species of Acinetobacter isolated from floral nectar and animal pollinators.</title>
        <authorList>
            <person name="Hendry T.A."/>
        </authorList>
    </citation>
    <scope>NUCLEOTIDE SEQUENCE [LARGE SCALE GENOMIC DNA]</scope>
    <source>
        <strain evidence="1 2">MD18.27</strain>
    </source>
</reference>
<sequence length="148" mass="16766">MVQTDLNIASAQGLSDLIAVSTGFVDIFKIECHQQPPMILPQNLILSVQSHRTGVKTINWHDLELPVYAIHQPDLDEGTALIVEGEMPSRRFVILCNEMPEPLRLRISEVVDIDENVEAKAEVFQYVSIRNEMCQIPKLDPIYESIIK</sequence>
<evidence type="ECO:0008006" key="3">
    <source>
        <dbReference type="Google" id="ProtNLM"/>
    </source>
</evidence>
<dbReference type="Proteomes" id="UP001339883">
    <property type="component" value="Unassembled WGS sequence"/>
</dbReference>
<comment type="caution">
    <text evidence="1">The sequence shown here is derived from an EMBL/GenBank/DDBJ whole genome shotgun (WGS) entry which is preliminary data.</text>
</comment>
<accession>A0ABU6DUW0</accession>
<name>A0ABU6DUW0_9GAMM</name>
<gene>
    <name evidence="1" type="ORF">I2F25_11475</name>
</gene>
<keyword evidence="2" id="KW-1185">Reference proteome</keyword>
<proteinExistence type="predicted"/>